<proteinExistence type="predicted"/>
<evidence type="ECO:0000256" key="1">
    <source>
        <dbReference type="SAM" id="MobiDB-lite"/>
    </source>
</evidence>
<feature type="region of interest" description="Disordered" evidence="1">
    <location>
        <begin position="82"/>
        <end position="112"/>
    </location>
</feature>
<dbReference type="HOGENOM" id="CLU_109477_0_0_1"/>
<name>A0A0C3N094_PISTI</name>
<evidence type="ECO:0000313" key="3">
    <source>
        <dbReference type="Proteomes" id="UP000054217"/>
    </source>
</evidence>
<reference evidence="3" key="2">
    <citation type="submission" date="2015-01" db="EMBL/GenBank/DDBJ databases">
        <title>Evolutionary Origins and Diversification of the Mycorrhizal Mutualists.</title>
        <authorList>
            <consortium name="DOE Joint Genome Institute"/>
            <consortium name="Mycorrhizal Genomics Consortium"/>
            <person name="Kohler A."/>
            <person name="Kuo A."/>
            <person name="Nagy L.G."/>
            <person name="Floudas D."/>
            <person name="Copeland A."/>
            <person name="Barry K.W."/>
            <person name="Cichocki N."/>
            <person name="Veneault-Fourrey C."/>
            <person name="LaButti K."/>
            <person name="Lindquist E.A."/>
            <person name="Lipzen A."/>
            <person name="Lundell T."/>
            <person name="Morin E."/>
            <person name="Murat C."/>
            <person name="Riley R."/>
            <person name="Ohm R."/>
            <person name="Sun H."/>
            <person name="Tunlid A."/>
            <person name="Henrissat B."/>
            <person name="Grigoriev I.V."/>
            <person name="Hibbett D.S."/>
            <person name="Martin F."/>
        </authorList>
    </citation>
    <scope>NUCLEOTIDE SEQUENCE [LARGE SCALE GENOMIC DNA]</scope>
    <source>
        <strain evidence="3">Marx 270</strain>
    </source>
</reference>
<dbReference type="InterPro" id="IPR036647">
    <property type="entry name" value="GTF2I-like_rpt_sf"/>
</dbReference>
<sequence length="220" mass="25289">MRNRAAEKKGHKYAEEFAKEMWKRCGARVVVMAAWEDADGEILTNSSRHDFNDEVGNGKLFEDLDECQDKFVKYTRMAFGNGGTDAESPDEDAAPQSWPRRRNGKPKTVLPVSDNSTPYIPNILDMRAPKLKDIMRTFVTFHYRKACGNSQATVPWSAIMTNTALYIAPQFLPPEVPFKEPSRLTQDELTAILEWWQERKEWHPNNIFSFKKWRDAGGSL</sequence>
<dbReference type="STRING" id="870435.A0A0C3N094"/>
<dbReference type="OrthoDB" id="2685482at2759"/>
<dbReference type="Proteomes" id="UP000054217">
    <property type="component" value="Unassembled WGS sequence"/>
</dbReference>
<gene>
    <name evidence="2" type="ORF">M404DRAFT_34943</name>
</gene>
<keyword evidence="3" id="KW-1185">Reference proteome</keyword>
<dbReference type="InParanoid" id="A0A0C3N094"/>
<reference evidence="2 3" key="1">
    <citation type="submission" date="2014-04" db="EMBL/GenBank/DDBJ databases">
        <authorList>
            <consortium name="DOE Joint Genome Institute"/>
            <person name="Kuo A."/>
            <person name="Kohler A."/>
            <person name="Costa M.D."/>
            <person name="Nagy L.G."/>
            <person name="Floudas D."/>
            <person name="Copeland A."/>
            <person name="Barry K.W."/>
            <person name="Cichocki N."/>
            <person name="Veneault-Fourrey C."/>
            <person name="LaButti K."/>
            <person name="Lindquist E.A."/>
            <person name="Lipzen A."/>
            <person name="Lundell T."/>
            <person name="Morin E."/>
            <person name="Murat C."/>
            <person name="Sun H."/>
            <person name="Tunlid A."/>
            <person name="Henrissat B."/>
            <person name="Grigoriev I.V."/>
            <person name="Hibbett D.S."/>
            <person name="Martin F."/>
            <person name="Nordberg H.P."/>
            <person name="Cantor M.N."/>
            <person name="Hua S.X."/>
        </authorList>
    </citation>
    <scope>NUCLEOTIDE SEQUENCE [LARGE SCALE GENOMIC DNA]</scope>
    <source>
        <strain evidence="2 3">Marx 270</strain>
    </source>
</reference>
<dbReference type="EMBL" id="KN832094">
    <property type="protein sequence ID" value="KIN94549.1"/>
    <property type="molecule type" value="Genomic_DNA"/>
</dbReference>
<protein>
    <submittedName>
        <fullName evidence="2">Uncharacterized protein</fullName>
    </submittedName>
</protein>
<dbReference type="Gene3D" id="3.90.1460.10">
    <property type="entry name" value="GTF2I-like"/>
    <property type="match status" value="1"/>
</dbReference>
<dbReference type="AlphaFoldDB" id="A0A0C3N094"/>
<organism evidence="2 3">
    <name type="scientific">Pisolithus tinctorius Marx 270</name>
    <dbReference type="NCBI Taxonomy" id="870435"/>
    <lineage>
        <taxon>Eukaryota</taxon>
        <taxon>Fungi</taxon>
        <taxon>Dikarya</taxon>
        <taxon>Basidiomycota</taxon>
        <taxon>Agaricomycotina</taxon>
        <taxon>Agaricomycetes</taxon>
        <taxon>Agaricomycetidae</taxon>
        <taxon>Boletales</taxon>
        <taxon>Sclerodermatineae</taxon>
        <taxon>Pisolithaceae</taxon>
        <taxon>Pisolithus</taxon>
    </lineage>
</organism>
<evidence type="ECO:0000313" key="2">
    <source>
        <dbReference type="EMBL" id="KIN94549.1"/>
    </source>
</evidence>
<dbReference type="SUPFAM" id="SSF117773">
    <property type="entry name" value="GTF2I-like repeat"/>
    <property type="match status" value="1"/>
</dbReference>
<accession>A0A0C3N094</accession>